<evidence type="ECO:0000256" key="4">
    <source>
        <dbReference type="ARBA" id="ARBA00023014"/>
    </source>
</evidence>
<name>A0A4R8IHL9_9GAMM</name>
<keyword evidence="3" id="KW-0408">Iron</keyword>
<reference evidence="6 7" key="1">
    <citation type="submission" date="2019-03" db="EMBL/GenBank/DDBJ databases">
        <title>Genomic Encyclopedia of Type Strains, Phase IV (KMG-IV): sequencing the most valuable type-strain genomes for metagenomic binning, comparative biology and taxonomic classification.</title>
        <authorList>
            <person name="Goeker M."/>
        </authorList>
    </citation>
    <scope>NUCLEOTIDE SEQUENCE [LARGE SCALE GENOMIC DNA]</scope>
    <source>
        <strain evidence="6 7">DSM 16326</strain>
    </source>
</reference>
<keyword evidence="1" id="KW-0001">2Fe-2S</keyword>
<accession>A0A4R8IHL9</accession>
<dbReference type="SUPFAM" id="SSF50022">
    <property type="entry name" value="ISP domain"/>
    <property type="match status" value="1"/>
</dbReference>
<evidence type="ECO:0000313" key="6">
    <source>
        <dbReference type="EMBL" id="TDX99603.1"/>
    </source>
</evidence>
<keyword evidence="2" id="KW-0479">Metal-binding</keyword>
<evidence type="ECO:0000259" key="5">
    <source>
        <dbReference type="PROSITE" id="PS51296"/>
    </source>
</evidence>
<dbReference type="PROSITE" id="PS51296">
    <property type="entry name" value="RIESKE"/>
    <property type="match status" value="1"/>
</dbReference>
<dbReference type="InterPro" id="IPR017941">
    <property type="entry name" value="Rieske_2Fe-2S"/>
</dbReference>
<feature type="domain" description="Rieske" evidence="5">
    <location>
        <begin position="4"/>
        <end position="109"/>
    </location>
</feature>
<dbReference type="CDD" id="cd03467">
    <property type="entry name" value="Rieske"/>
    <property type="match status" value="1"/>
</dbReference>
<dbReference type="InterPro" id="IPR036922">
    <property type="entry name" value="Rieske_2Fe-2S_sf"/>
</dbReference>
<protein>
    <submittedName>
        <fullName evidence="6">Nitrite reductase/ring-hydroxylating ferredoxin subunit</fullName>
    </submittedName>
</protein>
<dbReference type="EMBL" id="SOQX01000007">
    <property type="protein sequence ID" value="TDX99603.1"/>
    <property type="molecule type" value="Genomic_DNA"/>
</dbReference>
<dbReference type="PANTHER" id="PTHR40261">
    <property type="match status" value="1"/>
</dbReference>
<evidence type="ECO:0000256" key="2">
    <source>
        <dbReference type="ARBA" id="ARBA00022723"/>
    </source>
</evidence>
<keyword evidence="4" id="KW-0411">Iron-sulfur</keyword>
<organism evidence="6 7">
    <name type="scientific">Thiohalophilus thiocyanatoxydans</name>
    <dbReference type="NCBI Taxonomy" id="381308"/>
    <lineage>
        <taxon>Bacteria</taxon>
        <taxon>Pseudomonadati</taxon>
        <taxon>Pseudomonadota</taxon>
        <taxon>Gammaproteobacteria</taxon>
        <taxon>Thiohalomonadales</taxon>
        <taxon>Thiohalophilaceae</taxon>
        <taxon>Thiohalophilus</taxon>
    </lineage>
</organism>
<dbReference type="GO" id="GO:0051537">
    <property type="term" value="F:2 iron, 2 sulfur cluster binding"/>
    <property type="evidence" value="ECO:0007669"/>
    <property type="project" value="UniProtKB-KW"/>
</dbReference>
<dbReference type="RefSeq" id="WP_166668858.1">
    <property type="nucleotide sequence ID" value="NZ_SOQX01000007.1"/>
</dbReference>
<dbReference type="Pfam" id="PF00355">
    <property type="entry name" value="Rieske"/>
    <property type="match status" value="1"/>
</dbReference>
<dbReference type="Gene3D" id="2.102.10.10">
    <property type="entry name" value="Rieske [2Fe-2S] iron-sulphur domain"/>
    <property type="match status" value="1"/>
</dbReference>
<proteinExistence type="predicted"/>
<keyword evidence="7" id="KW-1185">Reference proteome</keyword>
<dbReference type="PANTHER" id="PTHR40261:SF1">
    <property type="entry name" value="RIESKE DOMAIN-CONTAINING PROTEIN"/>
    <property type="match status" value="1"/>
</dbReference>
<evidence type="ECO:0000256" key="1">
    <source>
        <dbReference type="ARBA" id="ARBA00022714"/>
    </source>
</evidence>
<dbReference type="Proteomes" id="UP000294914">
    <property type="component" value="Unassembled WGS sequence"/>
</dbReference>
<dbReference type="AlphaFoldDB" id="A0A4R8IHL9"/>
<dbReference type="GO" id="GO:0046872">
    <property type="term" value="F:metal ion binding"/>
    <property type="evidence" value="ECO:0007669"/>
    <property type="project" value="UniProtKB-KW"/>
</dbReference>
<evidence type="ECO:0000256" key="3">
    <source>
        <dbReference type="ARBA" id="ARBA00023004"/>
    </source>
</evidence>
<comment type="caution">
    <text evidence="6">The sequence shown here is derived from an EMBL/GenBank/DDBJ whole genome shotgun (WGS) entry which is preliminary data.</text>
</comment>
<sequence>MKEFRVCHVDELTDPGSLEVTLPCEDMEPTIFLVKMEGRIYAYVNSCPHTGAPLNWLPDQFLDYSHELIQCTLHGARFRPGDGYCVWGPCQGQSLKSLPVSVRQRQIYVSCA</sequence>
<evidence type="ECO:0000313" key="7">
    <source>
        <dbReference type="Proteomes" id="UP000294914"/>
    </source>
</evidence>
<gene>
    <name evidence="6" type="ORF">EDC23_2387</name>
</gene>